<dbReference type="GO" id="GO:0000981">
    <property type="term" value="F:DNA-binding transcription factor activity, RNA polymerase II-specific"/>
    <property type="evidence" value="ECO:0007669"/>
    <property type="project" value="TreeGrafter"/>
</dbReference>
<dbReference type="InterPro" id="IPR013087">
    <property type="entry name" value="Znf_C2H2_type"/>
</dbReference>
<dbReference type="SUPFAM" id="SSF57667">
    <property type="entry name" value="beta-beta-alpha zinc fingers"/>
    <property type="match status" value="3"/>
</dbReference>
<dbReference type="PANTHER" id="PTHR24409:SF295">
    <property type="entry name" value="AZ2-RELATED"/>
    <property type="match status" value="1"/>
</dbReference>
<dbReference type="InterPro" id="IPR036236">
    <property type="entry name" value="Znf_C2H2_sf"/>
</dbReference>
<keyword evidence="3 5" id="KW-0863">Zinc-finger</keyword>
<dbReference type="Proteomes" id="UP000030672">
    <property type="component" value="Unassembled WGS sequence"/>
</dbReference>
<proteinExistence type="predicted"/>
<dbReference type="Pfam" id="PF12171">
    <property type="entry name" value="zf-C2H2_jaz"/>
    <property type="match status" value="1"/>
</dbReference>
<dbReference type="Pfam" id="PF12874">
    <property type="entry name" value="zf-met"/>
    <property type="match status" value="1"/>
</dbReference>
<dbReference type="GO" id="GO:0000977">
    <property type="term" value="F:RNA polymerase II transcription regulatory region sequence-specific DNA binding"/>
    <property type="evidence" value="ECO:0007669"/>
    <property type="project" value="TreeGrafter"/>
</dbReference>
<feature type="domain" description="C2H2-type" evidence="6">
    <location>
        <begin position="90"/>
        <end position="119"/>
    </location>
</feature>
<evidence type="ECO:0000256" key="1">
    <source>
        <dbReference type="ARBA" id="ARBA00022723"/>
    </source>
</evidence>
<dbReference type="Pfam" id="PF00096">
    <property type="entry name" value="zf-C2H2"/>
    <property type="match status" value="1"/>
</dbReference>
<dbReference type="PANTHER" id="PTHR24409">
    <property type="entry name" value="ZINC FINGER PROTEIN 142"/>
    <property type="match status" value="1"/>
</dbReference>
<sequence>MGSFESDSCTRCFNTWHACTQHMTALDHWKWPYDCETCNMRFSTERAANDHMRAKQHYYYPYSCETCDLAFRFAYVRDNHQNAEGHYKHLHCSDCDRYFKNANNLDQHMKSRIHQGSSVCCPFCKASFVTASGVSHHLETSSCPKAKNLSSSVIHRALRQRDPNGVITERLLEWHDGNTINSTWNPSSAYNGSGYECYICHREFSTPRGLDQHIRSPVHQAPLYHCPNKTGKCGGKRLPTLAALFNHFESESCGFVKFGAVQKNVSGFLSGGGQNLISF</sequence>
<dbReference type="RefSeq" id="XP_040884717.1">
    <property type="nucleotide sequence ID" value="XM_041019664.1"/>
</dbReference>
<evidence type="ECO:0000313" key="8">
    <source>
        <dbReference type="Proteomes" id="UP000030672"/>
    </source>
</evidence>
<organism evidence="7 8">
    <name type="scientific">Aureobasidium melanogenum (strain CBS 110374)</name>
    <name type="common">Aureobasidium pullulans var. melanogenum</name>
    <dbReference type="NCBI Taxonomy" id="1043003"/>
    <lineage>
        <taxon>Eukaryota</taxon>
        <taxon>Fungi</taxon>
        <taxon>Dikarya</taxon>
        <taxon>Ascomycota</taxon>
        <taxon>Pezizomycotina</taxon>
        <taxon>Dothideomycetes</taxon>
        <taxon>Dothideomycetidae</taxon>
        <taxon>Dothideales</taxon>
        <taxon>Saccotheciaceae</taxon>
        <taxon>Aureobasidium</taxon>
    </lineage>
</organism>
<reference evidence="7 8" key="1">
    <citation type="journal article" date="2014" name="BMC Genomics">
        <title>Genome sequencing of four Aureobasidium pullulans varieties: biotechnological potential, stress tolerance, and description of new species.</title>
        <authorList>
            <person name="Gostin Ar C."/>
            <person name="Ohm R.A."/>
            <person name="Kogej T."/>
            <person name="Sonjak S."/>
            <person name="Turk M."/>
            <person name="Zajc J."/>
            <person name="Zalar P."/>
            <person name="Grube M."/>
            <person name="Sun H."/>
            <person name="Han J."/>
            <person name="Sharma A."/>
            <person name="Chiniquy J."/>
            <person name="Ngan C.Y."/>
            <person name="Lipzen A."/>
            <person name="Barry K."/>
            <person name="Grigoriev I.V."/>
            <person name="Gunde-Cimerman N."/>
        </authorList>
    </citation>
    <scope>NUCLEOTIDE SEQUENCE [LARGE SCALE GENOMIC DNA]</scope>
    <source>
        <strain evidence="7 8">CBS 110374</strain>
    </source>
</reference>
<protein>
    <recommendedName>
        <fullName evidence="6">C2H2-type domain-containing protein</fullName>
    </recommendedName>
</protein>
<dbReference type="GO" id="GO:0008270">
    <property type="term" value="F:zinc ion binding"/>
    <property type="evidence" value="ECO:0007669"/>
    <property type="project" value="UniProtKB-KW"/>
</dbReference>
<dbReference type="GeneID" id="63913037"/>
<evidence type="ECO:0000256" key="4">
    <source>
        <dbReference type="ARBA" id="ARBA00022833"/>
    </source>
</evidence>
<dbReference type="STRING" id="1043003.A0A074W3K2"/>
<evidence type="ECO:0000256" key="5">
    <source>
        <dbReference type="PROSITE-ProRule" id="PRU00042"/>
    </source>
</evidence>
<dbReference type="EMBL" id="KL584824">
    <property type="protein sequence ID" value="KEQ67695.1"/>
    <property type="molecule type" value="Genomic_DNA"/>
</dbReference>
<dbReference type="HOGENOM" id="CLU_075838_0_0_1"/>
<accession>A0A074W3K2</accession>
<keyword evidence="2" id="KW-0677">Repeat</keyword>
<dbReference type="GO" id="GO:0005634">
    <property type="term" value="C:nucleus"/>
    <property type="evidence" value="ECO:0007669"/>
    <property type="project" value="TreeGrafter"/>
</dbReference>
<dbReference type="SMART" id="SM00355">
    <property type="entry name" value="ZnF_C2H2"/>
    <property type="match status" value="5"/>
</dbReference>
<keyword evidence="8" id="KW-1185">Reference proteome</keyword>
<evidence type="ECO:0000259" key="6">
    <source>
        <dbReference type="PROSITE" id="PS50157"/>
    </source>
</evidence>
<dbReference type="PROSITE" id="PS50157">
    <property type="entry name" value="ZINC_FINGER_C2H2_2"/>
    <property type="match status" value="3"/>
</dbReference>
<gene>
    <name evidence="7" type="ORF">M437DRAFT_37606</name>
</gene>
<feature type="domain" description="C2H2-type" evidence="6">
    <location>
        <begin position="33"/>
        <end position="57"/>
    </location>
</feature>
<dbReference type="Gene3D" id="3.30.160.60">
    <property type="entry name" value="Classic Zinc Finger"/>
    <property type="match status" value="2"/>
</dbReference>
<keyword evidence="1" id="KW-0479">Metal-binding</keyword>
<dbReference type="InterPro" id="IPR022755">
    <property type="entry name" value="Znf_C2H2_jaz"/>
</dbReference>
<feature type="domain" description="C2H2-type" evidence="6">
    <location>
        <begin position="195"/>
        <end position="219"/>
    </location>
</feature>
<keyword evidence="4" id="KW-0862">Zinc</keyword>
<evidence type="ECO:0000313" key="7">
    <source>
        <dbReference type="EMBL" id="KEQ67695.1"/>
    </source>
</evidence>
<dbReference type="PROSITE" id="PS00028">
    <property type="entry name" value="ZINC_FINGER_C2H2_1"/>
    <property type="match status" value="3"/>
</dbReference>
<name>A0A074W3K2_AURM1</name>
<dbReference type="AlphaFoldDB" id="A0A074W3K2"/>
<evidence type="ECO:0000256" key="3">
    <source>
        <dbReference type="ARBA" id="ARBA00022771"/>
    </source>
</evidence>
<evidence type="ECO:0000256" key="2">
    <source>
        <dbReference type="ARBA" id="ARBA00022737"/>
    </source>
</evidence>